<reference evidence="2" key="1">
    <citation type="journal article" date="2022" name="bioRxiv">
        <title>Sequencing and chromosome-scale assembly of the giantPleurodeles waltlgenome.</title>
        <authorList>
            <person name="Brown T."/>
            <person name="Elewa A."/>
            <person name="Iarovenko S."/>
            <person name="Subramanian E."/>
            <person name="Araus A.J."/>
            <person name="Petzold A."/>
            <person name="Susuki M."/>
            <person name="Suzuki K.-i.T."/>
            <person name="Hayashi T."/>
            <person name="Toyoda A."/>
            <person name="Oliveira C."/>
            <person name="Osipova E."/>
            <person name="Leigh N.D."/>
            <person name="Simon A."/>
            <person name="Yun M.H."/>
        </authorList>
    </citation>
    <scope>NUCLEOTIDE SEQUENCE</scope>
    <source>
        <strain evidence="2">20211129_DDA</strain>
        <tissue evidence="2">Liver</tissue>
    </source>
</reference>
<dbReference type="EMBL" id="JANPWB010000013">
    <property type="protein sequence ID" value="KAJ1110073.1"/>
    <property type="molecule type" value="Genomic_DNA"/>
</dbReference>
<evidence type="ECO:0000256" key="1">
    <source>
        <dbReference type="SAM" id="MobiDB-lite"/>
    </source>
</evidence>
<feature type="compositionally biased region" description="Acidic residues" evidence="1">
    <location>
        <begin position="67"/>
        <end position="76"/>
    </location>
</feature>
<feature type="region of interest" description="Disordered" evidence="1">
    <location>
        <begin position="31"/>
        <end position="88"/>
    </location>
</feature>
<feature type="compositionally biased region" description="Polar residues" evidence="1">
    <location>
        <begin position="78"/>
        <end position="88"/>
    </location>
</feature>
<organism evidence="2 3">
    <name type="scientific">Pleurodeles waltl</name>
    <name type="common">Iberian ribbed newt</name>
    <dbReference type="NCBI Taxonomy" id="8319"/>
    <lineage>
        <taxon>Eukaryota</taxon>
        <taxon>Metazoa</taxon>
        <taxon>Chordata</taxon>
        <taxon>Craniata</taxon>
        <taxon>Vertebrata</taxon>
        <taxon>Euteleostomi</taxon>
        <taxon>Amphibia</taxon>
        <taxon>Batrachia</taxon>
        <taxon>Caudata</taxon>
        <taxon>Salamandroidea</taxon>
        <taxon>Salamandridae</taxon>
        <taxon>Pleurodelinae</taxon>
        <taxon>Pleurodeles</taxon>
    </lineage>
</organism>
<evidence type="ECO:0000313" key="2">
    <source>
        <dbReference type="EMBL" id="KAJ1110073.1"/>
    </source>
</evidence>
<gene>
    <name evidence="2" type="ORF">NDU88_007428</name>
</gene>
<sequence>MARIAICEPAKSEMGCKNPIYDLQNAMRAGGNHYQSRKGDPEGIWVTQDGGDIPDSSEEESPRSPAEEEEEPETGEDLQNTADTLPAN</sequence>
<accession>A0AAV7N6X3</accession>
<dbReference type="Proteomes" id="UP001066276">
    <property type="component" value="Chromosome 9"/>
</dbReference>
<name>A0AAV7N6X3_PLEWA</name>
<evidence type="ECO:0000313" key="3">
    <source>
        <dbReference type="Proteomes" id="UP001066276"/>
    </source>
</evidence>
<protein>
    <submittedName>
        <fullName evidence="2">Uncharacterized protein</fullName>
    </submittedName>
</protein>
<dbReference type="AlphaFoldDB" id="A0AAV7N6X3"/>
<proteinExistence type="predicted"/>
<keyword evidence="3" id="KW-1185">Reference proteome</keyword>
<comment type="caution">
    <text evidence="2">The sequence shown here is derived from an EMBL/GenBank/DDBJ whole genome shotgun (WGS) entry which is preliminary data.</text>
</comment>